<sequence length="159" mass="17937">MTGHLGFSYVGLIYLLMLFIPNMIWSKSQATDNKITHENKVLIGFERVGQAGCTGSALIFSDFNMAAFSAWSLWLIASFLLMIFYELCWIRYFTSEHTKGDLYRSFYGIPVPLASLPVMAFLLLGIYGKVIWLIAFAIILGIGHIGIHIQHLKAIKRIS</sequence>
<evidence type="ECO:0000313" key="2">
    <source>
        <dbReference type="EMBL" id="GIO41629.1"/>
    </source>
</evidence>
<feature type="transmembrane region" description="Helical" evidence="1">
    <location>
        <begin position="130"/>
        <end position="149"/>
    </location>
</feature>
<feature type="transmembrane region" description="Helical" evidence="1">
    <location>
        <begin position="7"/>
        <end position="25"/>
    </location>
</feature>
<reference evidence="2" key="1">
    <citation type="submission" date="2021-03" db="EMBL/GenBank/DDBJ databases">
        <title>Antimicrobial resistance genes in bacteria isolated from Japanese honey, and their potential for conferring macrolide and lincosamide resistance in the American foulbrood pathogen Paenibacillus larvae.</title>
        <authorList>
            <person name="Okamoto M."/>
            <person name="Kumagai M."/>
            <person name="Kanamori H."/>
            <person name="Takamatsu D."/>
        </authorList>
    </citation>
    <scope>NUCLEOTIDE SEQUENCE</scope>
    <source>
        <strain evidence="2">J41TS4</strain>
    </source>
</reference>
<organism evidence="2 3">
    <name type="scientific">Paenibacillus apis</name>
    <dbReference type="NCBI Taxonomy" id="1792174"/>
    <lineage>
        <taxon>Bacteria</taxon>
        <taxon>Bacillati</taxon>
        <taxon>Bacillota</taxon>
        <taxon>Bacilli</taxon>
        <taxon>Bacillales</taxon>
        <taxon>Paenibacillaceae</taxon>
        <taxon>Paenibacillus</taxon>
    </lineage>
</organism>
<evidence type="ECO:0000256" key="1">
    <source>
        <dbReference type="SAM" id="Phobius"/>
    </source>
</evidence>
<dbReference type="AlphaFoldDB" id="A0A919XZ39"/>
<protein>
    <submittedName>
        <fullName evidence="2">Uncharacterized protein</fullName>
    </submittedName>
</protein>
<keyword evidence="1" id="KW-0812">Transmembrane</keyword>
<keyword evidence="1" id="KW-1133">Transmembrane helix</keyword>
<dbReference type="RefSeq" id="WP_301625955.1">
    <property type="nucleotide sequence ID" value="NZ_BORS01000004.1"/>
</dbReference>
<dbReference type="Proteomes" id="UP000678895">
    <property type="component" value="Unassembled WGS sequence"/>
</dbReference>
<feature type="transmembrane region" description="Helical" evidence="1">
    <location>
        <begin position="105"/>
        <end position="124"/>
    </location>
</feature>
<keyword evidence="1" id="KW-0472">Membrane</keyword>
<keyword evidence="3" id="KW-1185">Reference proteome</keyword>
<feature type="transmembrane region" description="Helical" evidence="1">
    <location>
        <begin position="71"/>
        <end position="93"/>
    </location>
</feature>
<name>A0A919XZ39_9BACL</name>
<proteinExistence type="predicted"/>
<dbReference type="EMBL" id="BORS01000004">
    <property type="protein sequence ID" value="GIO41629.1"/>
    <property type="molecule type" value="Genomic_DNA"/>
</dbReference>
<accession>A0A919XZ39</accession>
<comment type="caution">
    <text evidence="2">The sequence shown here is derived from an EMBL/GenBank/DDBJ whole genome shotgun (WGS) entry which is preliminary data.</text>
</comment>
<evidence type="ECO:0000313" key="3">
    <source>
        <dbReference type="Proteomes" id="UP000678895"/>
    </source>
</evidence>
<gene>
    <name evidence="2" type="ORF">J41TS4_13870</name>
</gene>